<keyword evidence="4" id="KW-1185">Reference proteome</keyword>
<evidence type="ECO:0000313" key="3">
    <source>
        <dbReference type="EMBL" id="QLL09153.1"/>
    </source>
</evidence>
<accession>A0A7D6HX92</accession>
<dbReference type="PANTHER" id="PTHR39535">
    <property type="entry name" value="SPORULATION-DELAYING PROTEIN SDPB"/>
    <property type="match status" value="1"/>
</dbReference>
<evidence type="ECO:0000256" key="1">
    <source>
        <dbReference type="SAM" id="Phobius"/>
    </source>
</evidence>
<reference evidence="3" key="1">
    <citation type="submission" date="2020-07" db="EMBL/GenBank/DDBJ databases">
        <title>Description of Mycobacterium gordonae subsp. intergordonae subsp.nov. and Mycobacterium gordonae subsp. gordonae subsp. nov.</title>
        <authorList>
            <person name="Huang H."/>
        </authorList>
    </citation>
    <scope>NUCLEOTIDE SEQUENCE [LARGE SCALE GENOMIC DNA]</scope>
    <source>
        <strain evidence="3">24T</strain>
    </source>
</reference>
<reference evidence="3" key="2">
    <citation type="submission" date="2020-07" db="EMBL/GenBank/DDBJ databases">
        <authorList>
            <person name="Yu X."/>
        </authorList>
    </citation>
    <scope>NUCLEOTIDE SEQUENCE [LARGE SCALE GENOMIC DNA]</scope>
    <source>
        <strain evidence="3">24T</strain>
    </source>
</reference>
<dbReference type="PANTHER" id="PTHR39535:SF2">
    <property type="entry name" value="HTTM DOMAIN-CONTAINING PROTEIN"/>
    <property type="match status" value="1"/>
</dbReference>
<name>A0A7D6HX92_9MYCO</name>
<keyword evidence="1" id="KW-1133">Transmembrane helix</keyword>
<gene>
    <name evidence="3" type="ORF">H0P51_09880</name>
</gene>
<dbReference type="Proteomes" id="UP000510682">
    <property type="component" value="Chromosome"/>
</dbReference>
<proteinExistence type="predicted"/>
<organism evidence="3 4">
    <name type="scientific">Mycobacterium vicinigordonae</name>
    <dbReference type="NCBI Taxonomy" id="1719132"/>
    <lineage>
        <taxon>Bacteria</taxon>
        <taxon>Bacillati</taxon>
        <taxon>Actinomycetota</taxon>
        <taxon>Actinomycetes</taxon>
        <taxon>Mycobacteriales</taxon>
        <taxon>Mycobacteriaceae</taxon>
        <taxon>Mycobacterium</taxon>
    </lineage>
</organism>
<feature type="transmembrane region" description="Helical" evidence="1">
    <location>
        <begin position="86"/>
        <end position="108"/>
    </location>
</feature>
<keyword evidence="1" id="KW-0812">Transmembrane</keyword>
<dbReference type="AlphaFoldDB" id="A0A7D6HX92"/>
<dbReference type="Pfam" id="PF05090">
    <property type="entry name" value="HTTM"/>
    <property type="match status" value="1"/>
</dbReference>
<dbReference type="RefSeq" id="WP_180917737.1">
    <property type="nucleotide sequence ID" value="NZ_CP059165.1"/>
</dbReference>
<dbReference type="EMBL" id="CP059165">
    <property type="protein sequence ID" value="QLL09153.1"/>
    <property type="molecule type" value="Genomic_DNA"/>
</dbReference>
<protein>
    <submittedName>
        <fullName evidence="3">HTTM domain-containing protein</fullName>
    </submittedName>
</protein>
<sequence>MPAVSPCGAGLSLDQRRRPGFFWSAQTKANWPIRLIQVQMSLIYLAAARSKLAGETWLNGTAVAYALRIDDMRRVPLPQWLVNNALAMNVMTWGAIAIELTVALLVWLPRFRAWVLAGGVLLHLMIDVHIQIGIFSYATLVMYLAWLSPETVKQLPDKLSHTLNWRGRNSDTHLPDDMESTDAAPSD</sequence>
<dbReference type="InterPro" id="IPR052964">
    <property type="entry name" value="Sporulation_signal_mat"/>
</dbReference>
<keyword evidence="1" id="KW-0472">Membrane</keyword>
<feature type="domain" description="HTTM" evidence="2">
    <location>
        <begin position="10"/>
        <end position="149"/>
    </location>
</feature>
<evidence type="ECO:0000259" key="2">
    <source>
        <dbReference type="Pfam" id="PF05090"/>
    </source>
</evidence>
<dbReference type="InterPro" id="IPR053934">
    <property type="entry name" value="HTTM_dom"/>
</dbReference>
<evidence type="ECO:0000313" key="4">
    <source>
        <dbReference type="Proteomes" id="UP000510682"/>
    </source>
</evidence>
<feature type="transmembrane region" description="Helical" evidence="1">
    <location>
        <begin position="120"/>
        <end position="146"/>
    </location>
</feature>
<dbReference type="KEGG" id="mgor:H0P51_09880"/>